<keyword evidence="3" id="KW-1185">Reference proteome</keyword>
<feature type="region of interest" description="Disordered" evidence="1">
    <location>
        <begin position="23"/>
        <end position="167"/>
    </location>
</feature>
<evidence type="ECO:0000313" key="3">
    <source>
        <dbReference type="Proteomes" id="UP001066276"/>
    </source>
</evidence>
<accession>A0AAV7SCJ5</accession>
<feature type="region of interest" description="Disordered" evidence="1">
    <location>
        <begin position="180"/>
        <end position="216"/>
    </location>
</feature>
<feature type="compositionally biased region" description="Low complexity" evidence="1">
    <location>
        <begin position="42"/>
        <end position="58"/>
    </location>
</feature>
<feature type="compositionally biased region" description="Basic and acidic residues" evidence="1">
    <location>
        <begin position="200"/>
        <end position="216"/>
    </location>
</feature>
<proteinExistence type="predicted"/>
<protein>
    <submittedName>
        <fullName evidence="2">Uncharacterized protein</fullName>
    </submittedName>
</protein>
<evidence type="ECO:0000256" key="1">
    <source>
        <dbReference type="SAM" id="MobiDB-lite"/>
    </source>
</evidence>
<sequence length="216" mass="22323">MARKPGPAKAHAIRSSVLSACRTPRLAPNCPAGHGPIQLARSPSTGPGPQSPQPLQGGFALLATPQPASTATRPAGSTIRKRPGPAGPHRPPSRTAPSPDPGAPGQQATGVAGGHGPTADRAPAETPTPSMRRAAAVMPHSSPGSPVRAGKPTMAHPRLLNQTRPWPSVAVTGIRPYGAAAKSPLQRSKRPRFHSAAHPENLKKARPDRINAERRP</sequence>
<gene>
    <name evidence="2" type="ORF">NDU88_003126</name>
</gene>
<reference evidence="2" key="1">
    <citation type="journal article" date="2022" name="bioRxiv">
        <title>Sequencing and chromosome-scale assembly of the giantPleurodeles waltlgenome.</title>
        <authorList>
            <person name="Brown T."/>
            <person name="Elewa A."/>
            <person name="Iarovenko S."/>
            <person name="Subramanian E."/>
            <person name="Araus A.J."/>
            <person name="Petzold A."/>
            <person name="Susuki M."/>
            <person name="Suzuki K.-i.T."/>
            <person name="Hayashi T."/>
            <person name="Toyoda A."/>
            <person name="Oliveira C."/>
            <person name="Osipova E."/>
            <person name="Leigh N.D."/>
            <person name="Simon A."/>
            <person name="Yun M.H."/>
        </authorList>
    </citation>
    <scope>NUCLEOTIDE SEQUENCE</scope>
    <source>
        <strain evidence="2">20211129_DDA</strain>
        <tissue evidence="2">Liver</tissue>
    </source>
</reference>
<name>A0AAV7SCJ5_PLEWA</name>
<organism evidence="2 3">
    <name type="scientific">Pleurodeles waltl</name>
    <name type="common">Iberian ribbed newt</name>
    <dbReference type="NCBI Taxonomy" id="8319"/>
    <lineage>
        <taxon>Eukaryota</taxon>
        <taxon>Metazoa</taxon>
        <taxon>Chordata</taxon>
        <taxon>Craniata</taxon>
        <taxon>Vertebrata</taxon>
        <taxon>Euteleostomi</taxon>
        <taxon>Amphibia</taxon>
        <taxon>Batrachia</taxon>
        <taxon>Caudata</taxon>
        <taxon>Salamandroidea</taxon>
        <taxon>Salamandridae</taxon>
        <taxon>Pleurodelinae</taxon>
        <taxon>Pleurodeles</taxon>
    </lineage>
</organism>
<evidence type="ECO:0000313" key="2">
    <source>
        <dbReference type="EMBL" id="KAJ1162659.1"/>
    </source>
</evidence>
<dbReference type="Proteomes" id="UP001066276">
    <property type="component" value="Chromosome 4_2"/>
</dbReference>
<dbReference type="AlphaFoldDB" id="A0AAV7SCJ5"/>
<comment type="caution">
    <text evidence="2">The sequence shown here is derived from an EMBL/GenBank/DDBJ whole genome shotgun (WGS) entry which is preliminary data.</text>
</comment>
<dbReference type="EMBL" id="JANPWB010000008">
    <property type="protein sequence ID" value="KAJ1162659.1"/>
    <property type="molecule type" value="Genomic_DNA"/>
</dbReference>